<dbReference type="GO" id="GO:0005198">
    <property type="term" value="F:structural molecule activity"/>
    <property type="evidence" value="ECO:0007669"/>
    <property type="project" value="UniProtKB-UniRule"/>
</dbReference>
<sequence>MVGSFGSITSALSALRYQQVALDVAGNNVANAATEGYVRRTVNGVSVSSAAPALWSVYDGHGDGVQVGSVERQVDPLLDARVRREHGSLAYLQTTQTILARVEEGIGEPGDSGVYAAMLDFKNSWQDLTLEPGSDAARQQVIGSGESLAQALRLQVSNIAGEEADQRSHLLNLVSEVNDAAGAVAELNHNILVTEQNGTDAGTLRDQRDLLALRLAELTGATVSVRPDGQFDVVVAGESLVSGREAGTFVLASGVTPTGDTDGSPITFRVDASWGSTVLGTTPGGKVGAVADVLTTTLPAYRAGLDALAADLAATINTQHAAGFDLAGAAGGDFFTYDPLVGAASLQVAISDPALVAASSVTGGLDGANADALSQLGHGLDDYQKLVNGFGSRVAAVERQTANQAALTRSLDSAWEQQAGVNLDEETVNLVTAQRAYEAAARLLTTLDEVLDTLINRTGIVGR</sequence>
<dbReference type="EMBL" id="STGW01000004">
    <property type="protein sequence ID" value="THV14684.1"/>
    <property type="molecule type" value="Genomic_DNA"/>
</dbReference>
<reference evidence="11 12" key="1">
    <citation type="journal article" date="2009" name="Int. J. Syst. Evol. Microbiol.">
        <title>Nocardioides caeni sp. nov., isolated from wastewater.</title>
        <authorList>
            <person name="Yoon J.H."/>
            <person name="Kang S.J."/>
            <person name="Park S."/>
            <person name="Kim W."/>
            <person name="Oh T.K."/>
        </authorList>
    </citation>
    <scope>NUCLEOTIDE SEQUENCE [LARGE SCALE GENOMIC DNA]</scope>
    <source>
        <strain evidence="11 12">DSM 23134</strain>
    </source>
</reference>
<keyword evidence="11" id="KW-0969">Cilium</keyword>
<dbReference type="RefSeq" id="WP_136562447.1">
    <property type="nucleotide sequence ID" value="NZ_BAABLS010000003.1"/>
</dbReference>
<evidence type="ECO:0000256" key="2">
    <source>
        <dbReference type="ARBA" id="ARBA00004613"/>
    </source>
</evidence>
<feature type="domain" description="Flagellar basal-body/hook protein C-terminal" evidence="9">
    <location>
        <begin position="418"/>
        <end position="456"/>
    </location>
</feature>
<keyword evidence="11" id="KW-0966">Cell projection</keyword>
<gene>
    <name evidence="7 11" type="primary">flgK</name>
    <name evidence="11" type="ORF">E9934_08495</name>
</gene>
<evidence type="ECO:0000313" key="12">
    <source>
        <dbReference type="Proteomes" id="UP000307087"/>
    </source>
</evidence>
<dbReference type="SUPFAM" id="SSF64518">
    <property type="entry name" value="Phase 1 flagellin"/>
    <property type="match status" value="1"/>
</dbReference>
<organism evidence="11 12">
    <name type="scientific">Nocardioides caeni</name>
    <dbReference type="NCBI Taxonomy" id="574700"/>
    <lineage>
        <taxon>Bacteria</taxon>
        <taxon>Bacillati</taxon>
        <taxon>Actinomycetota</taxon>
        <taxon>Actinomycetes</taxon>
        <taxon>Propionibacteriales</taxon>
        <taxon>Nocardioidaceae</taxon>
        <taxon>Nocardioides</taxon>
    </lineage>
</organism>
<dbReference type="PRINTS" id="PR01005">
    <property type="entry name" value="FLGHOOKAP1"/>
</dbReference>
<evidence type="ECO:0000259" key="10">
    <source>
        <dbReference type="Pfam" id="PF22638"/>
    </source>
</evidence>
<dbReference type="OrthoDB" id="9802553at2"/>
<keyword evidence="6 7" id="KW-0975">Bacterial flagellum</keyword>
<keyword evidence="5 7" id="KW-0964">Secreted</keyword>
<comment type="subcellular location">
    <subcellularLocation>
        <location evidence="1 7">Bacterial flagellum</location>
    </subcellularLocation>
    <subcellularLocation>
        <location evidence="2 7">Secreted</location>
    </subcellularLocation>
</comment>
<accession>A0A4S8NI67</accession>
<feature type="domain" description="Flagellar hook-associated protein FlgK helical" evidence="10">
    <location>
        <begin position="99"/>
        <end position="335"/>
    </location>
</feature>
<keyword evidence="12" id="KW-1185">Reference proteome</keyword>
<evidence type="ECO:0000256" key="3">
    <source>
        <dbReference type="ARBA" id="ARBA00009677"/>
    </source>
</evidence>
<dbReference type="GO" id="GO:0009424">
    <property type="term" value="C:bacterial-type flagellum hook"/>
    <property type="evidence" value="ECO:0007669"/>
    <property type="project" value="UniProtKB-UniRule"/>
</dbReference>
<evidence type="ECO:0000259" key="9">
    <source>
        <dbReference type="Pfam" id="PF06429"/>
    </source>
</evidence>
<evidence type="ECO:0000256" key="7">
    <source>
        <dbReference type="RuleBase" id="RU362065"/>
    </source>
</evidence>
<dbReference type="Pfam" id="PF00460">
    <property type="entry name" value="Flg_bb_rod"/>
    <property type="match status" value="1"/>
</dbReference>
<dbReference type="InterPro" id="IPR053927">
    <property type="entry name" value="FlgK_helical"/>
</dbReference>
<dbReference type="Pfam" id="PF06429">
    <property type="entry name" value="Flg_bbr_C"/>
    <property type="match status" value="1"/>
</dbReference>
<name>A0A4S8NI67_9ACTN</name>
<dbReference type="AlphaFoldDB" id="A0A4S8NI67"/>
<evidence type="ECO:0000256" key="6">
    <source>
        <dbReference type="ARBA" id="ARBA00023143"/>
    </source>
</evidence>
<dbReference type="InterPro" id="IPR010930">
    <property type="entry name" value="Flg_bb/hook_C_dom"/>
</dbReference>
<dbReference type="PANTHER" id="PTHR30033">
    <property type="entry name" value="FLAGELLAR HOOK-ASSOCIATED PROTEIN 1"/>
    <property type="match status" value="1"/>
</dbReference>
<dbReference type="Proteomes" id="UP000307087">
    <property type="component" value="Unassembled WGS sequence"/>
</dbReference>
<dbReference type="GO" id="GO:0005576">
    <property type="term" value="C:extracellular region"/>
    <property type="evidence" value="ECO:0007669"/>
    <property type="project" value="UniProtKB-SubCell"/>
</dbReference>
<dbReference type="InterPro" id="IPR002371">
    <property type="entry name" value="FlgK"/>
</dbReference>
<evidence type="ECO:0000259" key="8">
    <source>
        <dbReference type="Pfam" id="PF00460"/>
    </source>
</evidence>
<comment type="caution">
    <text evidence="11">The sequence shown here is derived from an EMBL/GenBank/DDBJ whole genome shotgun (WGS) entry which is preliminary data.</text>
</comment>
<evidence type="ECO:0000256" key="5">
    <source>
        <dbReference type="ARBA" id="ARBA00022525"/>
    </source>
</evidence>
<dbReference type="Pfam" id="PF22638">
    <property type="entry name" value="FlgK_D1"/>
    <property type="match status" value="1"/>
</dbReference>
<evidence type="ECO:0000256" key="1">
    <source>
        <dbReference type="ARBA" id="ARBA00004365"/>
    </source>
</evidence>
<dbReference type="GO" id="GO:0044780">
    <property type="term" value="P:bacterial-type flagellum assembly"/>
    <property type="evidence" value="ECO:0007669"/>
    <property type="project" value="InterPro"/>
</dbReference>
<dbReference type="NCBIfam" id="TIGR02492">
    <property type="entry name" value="flgK_ends"/>
    <property type="match status" value="1"/>
</dbReference>
<evidence type="ECO:0000313" key="11">
    <source>
        <dbReference type="EMBL" id="THV14684.1"/>
    </source>
</evidence>
<dbReference type="PANTHER" id="PTHR30033:SF1">
    <property type="entry name" value="FLAGELLAR HOOK-ASSOCIATED PROTEIN 1"/>
    <property type="match status" value="1"/>
</dbReference>
<feature type="domain" description="Flagellar basal body rod protein N-terminal" evidence="8">
    <location>
        <begin position="10"/>
        <end position="37"/>
    </location>
</feature>
<protein>
    <recommendedName>
        <fullName evidence="4 7">Flagellar hook-associated protein 1</fullName>
        <shortName evidence="7">HAP1</shortName>
    </recommendedName>
</protein>
<proteinExistence type="inferred from homology"/>
<comment type="similarity">
    <text evidence="3 7">Belongs to the flagella basal body rod proteins family.</text>
</comment>
<dbReference type="InterPro" id="IPR001444">
    <property type="entry name" value="Flag_bb_rod_N"/>
</dbReference>
<evidence type="ECO:0000256" key="4">
    <source>
        <dbReference type="ARBA" id="ARBA00016244"/>
    </source>
</evidence>
<keyword evidence="11" id="KW-0282">Flagellum</keyword>